<dbReference type="Pfam" id="PF01343">
    <property type="entry name" value="Peptidase_S49"/>
    <property type="match status" value="1"/>
</dbReference>
<keyword evidence="3" id="KW-0378">Hydrolase</keyword>
<evidence type="ECO:0000256" key="5">
    <source>
        <dbReference type="SAM" id="MobiDB-lite"/>
    </source>
</evidence>
<keyword evidence="8" id="KW-1185">Reference proteome</keyword>
<evidence type="ECO:0000313" key="7">
    <source>
        <dbReference type="EMBL" id="MFD1510648.1"/>
    </source>
</evidence>
<dbReference type="InterPro" id="IPR029045">
    <property type="entry name" value="ClpP/crotonase-like_dom_sf"/>
</dbReference>
<accession>A0ABW4EGY3</accession>
<evidence type="ECO:0000256" key="1">
    <source>
        <dbReference type="ARBA" id="ARBA00008683"/>
    </source>
</evidence>
<dbReference type="Gene3D" id="6.20.330.10">
    <property type="match status" value="1"/>
</dbReference>
<dbReference type="PANTHER" id="PTHR33209:SF1">
    <property type="entry name" value="PEPTIDASE S49 DOMAIN-CONTAINING PROTEIN"/>
    <property type="match status" value="1"/>
</dbReference>
<evidence type="ECO:0000256" key="2">
    <source>
        <dbReference type="ARBA" id="ARBA00022670"/>
    </source>
</evidence>
<evidence type="ECO:0000256" key="3">
    <source>
        <dbReference type="ARBA" id="ARBA00022801"/>
    </source>
</evidence>
<dbReference type="Proteomes" id="UP001597186">
    <property type="component" value="Unassembled WGS sequence"/>
</dbReference>
<dbReference type="PANTHER" id="PTHR33209">
    <property type="entry name" value="PROTEASE 4"/>
    <property type="match status" value="1"/>
</dbReference>
<organism evidence="7 8">
    <name type="scientific">Lacimonas salitolerans</name>
    <dbReference type="NCBI Taxonomy" id="1323750"/>
    <lineage>
        <taxon>Bacteria</taxon>
        <taxon>Pseudomonadati</taxon>
        <taxon>Pseudomonadota</taxon>
        <taxon>Alphaproteobacteria</taxon>
        <taxon>Rhodobacterales</taxon>
        <taxon>Paracoccaceae</taxon>
        <taxon>Lacimonas</taxon>
    </lineage>
</organism>
<dbReference type="SUPFAM" id="SSF52096">
    <property type="entry name" value="ClpP/crotonase"/>
    <property type="match status" value="1"/>
</dbReference>
<feature type="domain" description="Peptidase S49" evidence="6">
    <location>
        <begin position="155"/>
        <end position="291"/>
    </location>
</feature>
<keyword evidence="2" id="KW-0645">Protease</keyword>
<feature type="compositionally biased region" description="Basic and acidic residues" evidence="5">
    <location>
        <begin position="325"/>
        <end position="344"/>
    </location>
</feature>
<dbReference type="EMBL" id="JBHUDD010000136">
    <property type="protein sequence ID" value="MFD1510648.1"/>
    <property type="molecule type" value="Genomic_DNA"/>
</dbReference>
<dbReference type="Gene3D" id="3.90.226.10">
    <property type="entry name" value="2-enoyl-CoA Hydratase, Chain A, domain 1"/>
    <property type="match status" value="1"/>
</dbReference>
<name>A0ABW4EGY3_9RHOB</name>
<feature type="region of interest" description="Disordered" evidence="5">
    <location>
        <begin position="306"/>
        <end position="419"/>
    </location>
</feature>
<dbReference type="CDD" id="cd07022">
    <property type="entry name" value="S49_Sppa_36K_type"/>
    <property type="match status" value="1"/>
</dbReference>
<dbReference type="RefSeq" id="WP_379917023.1">
    <property type="nucleotide sequence ID" value="NZ_JBHUDD010000136.1"/>
</dbReference>
<keyword evidence="4" id="KW-0720">Serine protease</keyword>
<comment type="caution">
    <text evidence="7">The sequence shown here is derived from an EMBL/GenBank/DDBJ whole genome shotgun (WGS) entry which is preliminary data.</text>
</comment>
<proteinExistence type="inferred from homology"/>
<sequence length="511" mass="52502">MLHARIAARAFNTPLLVDPSKAMAFLSGLGPRILGRRVEIGDDTGMVDAPVTGTLPARASLLAGGLAESYQRHGDAPYPMIDGIAVIEIAGVLIHRGGWIGQSSGQTSYEGIAAQIEAAASDPAVRGLALEIDSFGGEVSGVFDLADRIRAIRGTKPVWAFVAEHAFSAGYALASQADRILLPRTGAVGSIGVVVLHADMSGQLDQDGVRVTLIHSGHLKVDGNPYEPLPEGVRGDIQREIDVLRFLFAETVAAGRAGRLSEEAAMATEAATYRGADAVAAGLADQVTDLTRGFAAFRQMIASRPPAALPRAARSPKHQASPHQTRKEKAMAHAPQQEDTREDGSDAQSDDAINSAPFADDAPAGDNTAGAAPADDATSTVAGAAASDEPVAPATAQAPQTPSASSSASEPEQPSTSRSNLAELSAQFREAAAEIAEIAAQAGRLGIAIDAAKALREGTTPEALRKLVLQRAADASDAHDVIAAAPSPILPKASESPIVAAAKRAAASPRG</sequence>
<gene>
    <name evidence="7" type="ORF">ACFTOW_14765</name>
</gene>
<reference evidence="8" key="1">
    <citation type="journal article" date="2019" name="Int. J. Syst. Evol. Microbiol.">
        <title>The Global Catalogue of Microorganisms (GCM) 10K type strain sequencing project: providing services to taxonomists for standard genome sequencing and annotation.</title>
        <authorList>
            <consortium name="The Broad Institute Genomics Platform"/>
            <consortium name="The Broad Institute Genome Sequencing Center for Infectious Disease"/>
            <person name="Wu L."/>
            <person name="Ma J."/>
        </authorList>
    </citation>
    <scope>NUCLEOTIDE SEQUENCE [LARGE SCALE GENOMIC DNA]</scope>
    <source>
        <strain evidence="8">CGMCC 1.12477</strain>
    </source>
</reference>
<evidence type="ECO:0000313" key="8">
    <source>
        <dbReference type="Proteomes" id="UP001597186"/>
    </source>
</evidence>
<dbReference type="InterPro" id="IPR033855">
    <property type="entry name" value="Protein_C"/>
</dbReference>
<dbReference type="InterPro" id="IPR002142">
    <property type="entry name" value="Peptidase_S49"/>
</dbReference>
<comment type="similarity">
    <text evidence="1">Belongs to the peptidase S49 family.</text>
</comment>
<evidence type="ECO:0000259" key="6">
    <source>
        <dbReference type="Pfam" id="PF01343"/>
    </source>
</evidence>
<protein>
    <submittedName>
        <fullName evidence="7">S49 family peptidase</fullName>
    </submittedName>
</protein>
<evidence type="ECO:0000256" key="4">
    <source>
        <dbReference type="ARBA" id="ARBA00022825"/>
    </source>
</evidence>
<feature type="compositionally biased region" description="Low complexity" evidence="5">
    <location>
        <begin position="389"/>
        <end position="417"/>
    </location>
</feature>